<evidence type="ECO:0000313" key="1">
    <source>
        <dbReference type="EMBL" id="KAH9771319.1"/>
    </source>
</evidence>
<name>A0ACB8LDD3_CITSI</name>
<sequence length="854" mass="98146">MDPRKVSDEDLSDVLDKAHSAIILSLGDGVLREVSGEITAAGLWKKLEDLYTKKSMAKRLATKKKLYTLQMEEGSSITDHIDAFNNIILDLEDINVKIDDEDKVMILLCLLPSSYEHLVDTLMYRRQTLTMVDVKETLSSKVTTKRESREAECLMARRRSEKKESNKGKKKISKSRSKNMKCFHCHKEGHFNKDCLEMKNKLKDIKEKIGDAAGASESQEYDGYDSTRVLIITDDQTIGMLDKMGCLVKLESGTLKVRGSMVLMKGSLSNGLYVLQGKSSRLKFSTGVYNSKGTLDYIHADLWGLAQTTSLDGARFVMSLIDDFSRMVWVYVLRNKDDAFEKFKIWKTLVETQTNKKVRRLRTDNGLEFCNKRFDDFCADNEVVRHKTVRHTPQQNGLAERMNRTLIDKVRCMLIQSRLPMSLWAETLSTACYIVNRSSSYGINFRTPIELWTGKPADYSNMRVFGCPAYAHTKQGKLEPRALKGVFIGYPEWVKGYKLWRTYFKPPKAIISRDVVFNEAEVCKYSEASKTKSNHHMSENHKSQFEVESSTPVAKQKTIVKLEYEAGRNMSESEAESKDDQGDMSYQLVRDMERRVAMDKEMQPLFKNHTWTLIEKPPNRKVIGCKWVYKVKECIPEVEPKRYKVRLVAKGFIQKEGVDYTEIFSLVVRHTSLRILLALVVVNNMHLEQMDVTTAFLHGELNEMIVMKQPEWYVDPRRSDHVCHLRKSLYGLKQSPRQWYLRLDLSYAVSVVSRYMANPGKEHWKAVVWILRYLNGTINYGLIYGTDGMNEVNVEGFVDSDYAGNLDKRRLEVSKGVVKLVKIHTDDNVASMLTKALPGAKFEFYVNSARVCRI</sequence>
<evidence type="ECO:0000313" key="2">
    <source>
        <dbReference type="Proteomes" id="UP000829398"/>
    </source>
</evidence>
<protein>
    <submittedName>
        <fullName evidence="1">Uncharacterized protein</fullName>
    </submittedName>
</protein>
<gene>
    <name evidence="1" type="ORF">KPL71_012662</name>
</gene>
<keyword evidence="2" id="KW-1185">Reference proteome</keyword>
<organism evidence="1 2">
    <name type="scientific">Citrus sinensis</name>
    <name type="common">Sweet orange</name>
    <name type="synonym">Citrus aurantium var. sinensis</name>
    <dbReference type="NCBI Taxonomy" id="2711"/>
    <lineage>
        <taxon>Eukaryota</taxon>
        <taxon>Viridiplantae</taxon>
        <taxon>Streptophyta</taxon>
        <taxon>Embryophyta</taxon>
        <taxon>Tracheophyta</taxon>
        <taxon>Spermatophyta</taxon>
        <taxon>Magnoliopsida</taxon>
        <taxon>eudicotyledons</taxon>
        <taxon>Gunneridae</taxon>
        <taxon>Pentapetalae</taxon>
        <taxon>rosids</taxon>
        <taxon>malvids</taxon>
        <taxon>Sapindales</taxon>
        <taxon>Rutaceae</taxon>
        <taxon>Aurantioideae</taxon>
        <taxon>Citrus</taxon>
    </lineage>
</organism>
<reference evidence="2" key="1">
    <citation type="journal article" date="2023" name="Hortic. Res.">
        <title>A chromosome-level phased genome enabling allele-level studies in sweet orange: a case study on citrus Huanglongbing tolerance.</title>
        <authorList>
            <person name="Wu B."/>
            <person name="Yu Q."/>
            <person name="Deng Z."/>
            <person name="Duan Y."/>
            <person name="Luo F."/>
            <person name="Gmitter F. Jr."/>
        </authorList>
    </citation>
    <scope>NUCLEOTIDE SEQUENCE [LARGE SCALE GENOMIC DNA]</scope>
    <source>
        <strain evidence="2">cv. Valencia</strain>
    </source>
</reference>
<proteinExistence type="predicted"/>
<dbReference type="Proteomes" id="UP000829398">
    <property type="component" value="Chromosome 4"/>
</dbReference>
<comment type="caution">
    <text evidence="1">The sequence shown here is derived from an EMBL/GenBank/DDBJ whole genome shotgun (WGS) entry which is preliminary data.</text>
</comment>
<dbReference type="EMBL" id="CM039173">
    <property type="protein sequence ID" value="KAH9771319.1"/>
    <property type="molecule type" value="Genomic_DNA"/>
</dbReference>
<accession>A0ACB8LDD3</accession>